<feature type="chain" id="PRO_5042293619" description="Secreted protein" evidence="2">
    <location>
        <begin position="29"/>
        <end position="102"/>
    </location>
</feature>
<evidence type="ECO:0000256" key="2">
    <source>
        <dbReference type="SAM" id="SignalP"/>
    </source>
</evidence>
<comment type="caution">
    <text evidence="3">The sequence shown here is derived from an EMBL/GenBank/DDBJ whole genome shotgun (WGS) entry which is preliminary data.</text>
</comment>
<dbReference type="PROSITE" id="PS51257">
    <property type="entry name" value="PROKAR_LIPOPROTEIN"/>
    <property type="match status" value="1"/>
</dbReference>
<feature type="compositionally biased region" description="Basic and acidic residues" evidence="1">
    <location>
        <begin position="61"/>
        <end position="71"/>
    </location>
</feature>
<evidence type="ECO:0000256" key="1">
    <source>
        <dbReference type="SAM" id="MobiDB-lite"/>
    </source>
</evidence>
<feature type="signal peptide" evidence="2">
    <location>
        <begin position="1"/>
        <end position="28"/>
    </location>
</feature>
<evidence type="ECO:0000313" key="4">
    <source>
        <dbReference type="Proteomes" id="UP001286456"/>
    </source>
</evidence>
<evidence type="ECO:0000313" key="3">
    <source>
        <dbReference type="EMBL" id="KAK3327751.1"/>
    </source>
</evidence>
<reference evidence="3" key="1">
    <citation type="journal article" date="2023" name="Mol. Phylogenet. Evol.">
        <title>Genome-scale phylogeny and comparative genomics of the fungal order Sordariales.</title>
        <authorList>
            <person name="Hensen N."/>
            <person name="Bonometti L."/>
            <person name="Westerberg I."/>
            <person name="Brannstrom I.O."/>
            <person name="Guillou S."/>
            <person name="Cros-Aarteil S."/>
            <person name="Calhoun S."/>
            <person name="Haridas S."/>
            <person name="Kuo A."/>
            <person name="Mondo S."/>
            <person name="Pangilinan J."/>
            <person name="Riley R."/>
            <person name="LaButti K."/>
            <person name="Andreopoulos B."/>
            <person name="Lipzen A."/>
            <person name="Chen C."/>
            <person name="Yan M."/>
            <person name="Daum C."/>
            <person name="Ng V."/>
            <person name="Clum A."/>
            <person name="Steindorff A."/>
            <person name="Ohm R.A."/>
            <person name="Martin F."/>
            <person name="Silar P."/>
            <person name="Natvig D.O."/>
            <person name="Lalanne C."/>
            <person name="Gautier V."/>
            <person name="Ament-Velasquez S.L."/>
            <person name="Kruys A."/>
            <person name="Hutchinson M.I."/>
            <person name="Powell A.J."/>
            <person name="Barry K."/>
            <person name="Miller A.N."/>
            <person name="Grigoriev I.V."/>
            <person name="Debuchy R."/>
            <person name="Gladieux P."/>
            <person name="Hiltunen Thoren M."/>
            <person name="Johannesson H."/>
        </authorList>
    </citation>
    <scope>NUCLEOTIDE SEQUENCE</scope>
    <source>
        <strain evidence="3">SMH4131-1</strain>
    </source>
</reference>
<keyword evidence="4" id="KW-1185">Reference proteome</keyword>
<feature type="region of interest" description="Disordered" evidence="1">
    <location>
        <begin position="53"/>
        <end position="102"/>
    </location>
</feature>
<keyword evidence="2" id="KW-0732">Signal</keyword>
<dbReference type="AlphaFoldDB" id="A0AAE0MCR0"/>
<gene>
    <name evidence="3" type="ORF">B0T19DRAFT_172924</name>
</gene>
<dbReference type="Proteomes" id="UP001286456">
    <property type="component" value="Unassembled WGS sequence"/>
</dbReference>
<accession>A0AAE0MCR0</accession>
<dbReference type="EMBL" id="JAUEPO010000003">
    <property type="protein sequence ID" value="KAK3327751.1"/>
    <property type="molecule type" value="Genomic_DNA"/>
</dbReference>
<sequence>MVRLLIRPAMMIIAGWLVGYSIASCACASSCLARLCLGVDRKLEVGWCLGQPRPSITSRSTMHDSRQREAGQGRGNTGKRGRRHEVQSTAQASSRPPKFIPT</sequence>
<name>A0AAE0MCR0_9PEZI</name>
<organism evidence="3 4">
    <name type="scientific">Cercophora scortea</name>
    <dbReference type="NCBI Taxonomy" id="314031"/>
    <lineage>
        <taxon>Eukaryota</taxon>
        <taxon>Fungi</taxon>
        <taxon>Dikarya</taxon>
        <taxon>Ascomycota</taxon>
        <taxon>Pezizomycotina</taxon>
        <taxon>Sordariomycetes</taxon>
        <taxon>Sordariomycetidae</taxon>
        <taxon>Sordariales</taxon>
        <taxon>Lasiosphaeriaceae</taxon>
        <taxon>Cercophora</taxon>
    </lineage>
</organism>
<reference evidence="3" key="2">
    <citation type="submission" date="2023-06" db="EMBL/GenBank/DDBJ databases">
        <authorList>
            <consortium name="Lawrence Berkeley National Laboratory"/>
            <person name="Haridas S."/>
            <person name="Hensen N."/>
            <person name="Bonometti L."/>
            <person name="Westerberg I."/>
            <person name="Brannstrom I.O."/>
            <person name="Guillou S."/>
            <person name="Cros-Aarteil S."/>
            <person name="Calhoun S."/>
            <person name="Kuo A."/>
            <person name="Mondo S."/>
            <person name="Pangilinan J."/>
            <person name="Riley R."/>
            <person name="Labutti K."/>
            <person name="Andreopoulos B."/>
            <person name="Lipzen A."/>
            <person name="Chen C."/>
            <person name="Yanf M."/>
            <person name="Daum C."/>
            <person name="Ng V."/>
            <person name="Clum A."/>
            <person name="Steindorff A."/>
            <person name="Ohm R."/>
            <person name="Martin F."/>
            <person name="Silar P."/>
            <person name="Natvig D."/>
            <person name="Lalanne C."/>
            <person name="Gautier V."/>
            <person name="Ament-Velasquez S.L."/>
            <person name="Kruys A."/>
            <person name="Hutchinson M.I."/>
            <person name="Powell A.J."/>
            <person name="Barry K."/>
            <person name="Miller A.N."/>
            <person name="Grigoriev I.V."/>
            <person name="Debuchy R."/>
            <person name="Gladieux P."/>
            <person name="Thoren M.H."/>
            <person name="Johannesson H."/>
        </authorList>
    </citation>
    <scope>NUCLEOTIDE SEQUENCE</scope>
    <source>
        <strain evidence="3">SMH4131-1</strain>
    </source>
</reference>
<protein>
    <recommendedName>
        <fullName evidence="5">Secreted protein</fullName>
    </recommendedName>
</protein>
<proteinExistence type="predicted"/>
<evidence type="ECO:0008006" key="5">
    <source>
        <dbReference type="Google" id="ProtNLM"/>
    </source>
</evidence>